<dbReference type="AlphaFoldDB" id="A0A0J6GNY1"/>
<sequence>MSVIEEITVDTRPSKAVVVDSLTRDISVEACVFDLIDNSIDAARNTIVRISGAEELLGLPESYQGYKVDIEVGGESFSIADNCGGIVAKHLENSVLRFGERSAHNFGIGVFGVGLNRALFRIGRVTNLVSDTGLERIELNFDVDDYLATETWTLKANKLPTQGKIGTSIKISSLSNETSQLLGGHDWVESLILEAGKRYGKFFDKGLELSINGDLVNSQLVRLRSDGPYGKDSKFFRVSEDVSVFIESGQHVHHRFSAEPDYNKGRNTTLTSDYGWNVFCNERAVLISDKTRKTGWYTKFHSEFYGFVGEVYFSCKDPSKLPWSTTKSDVDLNNTAYQMALVDMEKFASRWRSNAGNAKGMKGRDEVLTPTPVSISKPADEPSKPETKVAKPSPSAPKPSEPVKKPVVKIDHNTFITVLPHDVDERHCYDKHLALVHEAKRLNLSDLTYSGLVLIRMLFESSAVCFLKRRGLHGEMKESMIKSRNAEREKASKPPLTEREEKNSDPSIDEIIVFLQGHESVWGDVSVNKIKHSLTKFSKSKPLLNSAAHNNFQMLNKHEAFAVRDAVLPILRHLIQEE</sequence>
<dbReference type="Gene3D" id="3.30.565.10">
    <property type="entry name" value="Histidine kinase-like ATPase, C-terminal domain"/>
    <property type="match status" value="1"/>
</dbReference>
<proteinExistence type="predicted"/>
<dbReference type="SUPFAM" id="SSF55874">
    <property type="entry name" value="ATPase domain of HSP90 chaperone/DNA topoisomerase II/histidine kinase"/>
    <property type="match status" value="1"/>
</dbReference>
<protein>
    <submittedName>
        <fullName evidence="3">Histidine kinase-, DNA gyrase B-, and HSP90-like ATPase</fullName>
    </submittedName>
</protein>
<feature type="region of interest" description="Disordered" evidence="1">
    <location>
        <begin position="478"/>
        <end position="504"/>
    </location>
</feature>
<dbReference type="Proteomes" id="UP000036395">
    <property type="component" value="Unassembled WGS sequence"/>
</dbReference>
<evidence type="ECO:0000313" key="4">
    <source>
        <dbReference type="Proteomes" id="UP000036395"/>
    </source>
</evidence>
<dbReference type="EMBL" id="JYLA01000008">
    <property type="protein sequence ID" value="KMM83305.1"/>
    <property type="molecule type" value="Genomic_DNA"/>
</dbReference>
<evidence type="ECO:0000313" key="5">
    <source>
        <dbReference type="Proteomes" id="UP000183155"/>
    </source>
</evidence>
<dbReference type="Pfam" id="PF13589">
    <property type="entry name" value="HATPase_c_3"/>
    <property type="match status" value="1"/>
</dbReference>
<dbReference type="RefSeq" id="WP_048383171.1">
    <property type="nucleotide sequence ID" value="NZ_FNRS01000001.1"/>
</dbReference>
<dbReference type="OrthoDB" id="9813438at2"/>
<evidence type="ECO:0000256" key="1">
    <source>
        <dbReference type="SAM" id="MobiDB-lite"/>
    </source>
</evidence>
<evidence type="ECO:0000313" key="2">
    <source>
        <dbReference type="EMBL" id="KMM83305.1"/>
    </source>
</evidence>
<feature type="region of interest" description="Disordered" evidence="1">
    <location>
        <begin position="355"/>
        <end position="405"/>
    </location>
</feature>
<reference evidence="3 5" key="2">
    <citation type="submission" date="2016-10" db="EMBL/GenBank/DDBJ databases">
        <authorList>
            <person name="Varghese N."/>
            <person name="Submissions S."/>
        </authorList>
    </citation>
    <scope>NUCLEOTIDE SEQUENCE [LARGE SCALE GENOMIC DNA]</scope>
    <source>
        <strain evidence="3 5">BS3652</strain>
    </source>
</reference>
<dbReference type="Proteomes" id="UP000183155">
    <property type="component" value="Unassembled WGS sequence"/>
</dbReference>
<dbReference type="STRING" id="47884.SAMN04490203_2972"/>
<dbReference type="InterPro" id="IPR036890">
    <property type="entry name" value="HATPase_C_sf"/>
</dbReference>
<gene>
    <name evidence="3" type="ORF">SAMN04490203_2972</name>
    <name evidence="2" type="ORF">TU78_19155</name>
</gene>
<name>A0A0J6GNY1_PSETA</name>
<keyword evidence="5" id="KW-1185">Reference proteome</keyword>
<evidence type="ECO:0000313" key="3">
    <source>
        <dbReference type="EMBL" id="SEC71774.1"/>
    </source>
</evidence>
<comment type="caution">
    <text evidence="2">The sequence shown here is derived from an EMBL/GenBank/DDBJ whole genome shotgun (WGS) entry which is preliminary data.</text>
</comment>
<dbReference type="EMBL" id="FNRS01000001">
    <property type="protein sequence ID" value="SEC71774.1"/>
    <property type="molecule type" value="Genomic_DNA"/>
</dbReference>
<organism evidence="2 4">
    <name type="scientific">Pseudomonas taetrolens</name>
    <dbReference type="NCBI Taxonomy" id="47884"/>
    <lineage>
        <taxon>Bacteria</taxon>
        <taxon>Pseudomonadati</taxon>
        <taxon>Pseudomonadota</taxon>
        <taxon>Gammaproteobacteria</taxon>
        <taxon>Pseudomonadales</taxon>
        <taxon>Pseudomonadaceae</taxon>
        <taxon>Pseudomonas</taxon>
    </lineage>
</organism>
<reference evidence="2 4" key="1">
    <citation type="submission" date="2015-02" db="EMBL/GenBank/DDBJ databases">
        <title>Pseudomonas helleri sp. nov. and Pseudomonas weihenstephanensis sp. nov., isolated from raw cows milk.</title>
        <authorList>
            <person name="von Neubeck M."/>
            <person name="Huptas C."/>
            <person name="Wenning M."/>
            <person name="Scherer S."/>
        </authorList>
    </citation>
    <scope>NUCLEOTIDE SEQUENCE [LARGE SCALE GENOMIC DNA]</scope>
    <source>
        <strain evidence="2 4">DSM 21104</strain>
    </source>
</reference>
<feature type="compositionally biased region" description="Basic and acidic residues" evidence="1">
    <location>
        <begin position="378"/>
        <end position="389"/>
    </location>
</feature>
<accession>A0A0J6GNY1</accession>
<dbReference type="PATRIC" id="fig|47884.3.peg.4332"/>